<evidence type="ECO:0000256" key="4">
    <source>
        <dbReference type="ARBA" id="ARBA00022692"/>
    </source>
</evidence>
<dbReference type="PROSITE" id="PS00108">
    <property type="entry name" value="PROTEIN_KINASE_ST"/>
    <property type="match status" value="1"/>
</dbReference>
<dbReference type="SMART" id="SM00220">
    <property type="entry name" value="S_TKc"/>
    <property type="match status" value="1"/>
</dbReference>
<dbReference type="Proteomes" id="UP000634136">
    <property type="component" value="Unassembled WGS sequence"/>
</dbReference>
<keyword evidence="7 17" id="KW-0418">Kinase</keyword>
<evidence type="ECO:0000313" key="17">
    <source>
        <dbReference type="EMBL" id="KAF7816707.1"/>
    </source>
</evidence>
<dbReference type="OrthoDB" id="544400at2759"/>
<dbReference type="InterPro" id="IPR045874">
    <property type="entry name" value="LRK10/LRL21-25-like"/>
</dbReference>
<keyword evidence="9" id="KW-1133">Transmembrane helix</keyword>
<sequence>MSFTAKLGVVVFVMMIMVCYNYKLGCGDDEGCSSLCGGLNVSHPFRLKEYARECGDSRYELSCDDSQLILNLESAKFKVESIHYTNYTIRVRDANVVDFNFSSLPLSSLSRYYNFSYYDAYSSLELYQNYPDTTYTMMVYFGCNKIGVVNWSKYVDAAPCMEKMESAGVFQKIEFLQGDNSIVPIRYSYKDIRKMTQGFKVKLGKGGYGSVFRGQLQSGRLVAVKMLDKAKAQGQDFINEVATLGRIHHVNVVHLVGYCVDGSKRALVYEFMQNGSLDKFIHSQQDNGDHSLSFDQLYAISLGVARGIEYLHKGCNIQILHFDIKPHNILLDDHFNPKERKEINIENATEEETKLAKKMMKVGLWCIQTNPNDRPSMNRVVEMLEGEEEDIEMPQKPYLFPQDLPTMDVKDHTSSTSPPSADPSGSDSKDSVSLLAREDQEATLKRVVWGKRLDSGSMHSLSGVYDND</sequence>
<dbReference type="InterPro" id="IPR025287">
    <property type="entry name" value="WAK_GUB"/>
</dbReference>
<dbReference type="InterPro" id="IPR000719">
    <property type="entry name" value="Prot_kinase_dom"/>
</dbReference>
<dbReference type="AlphaFoldDB" id="A0A834T9H7"/>
<dbReference type="GO" id="GO:0005524">
    <property type="term" value="F:ATP binding"/>
    <property type="evidence" value="ECO:0007669"/>
    <property type="project" value="UniProtKB-UniRule"/>
</dbReference>
<evidence type="ECO:0000256" key="7">
    <source>
        <dbReference type="ARBA" id="ARBA00022777"/>
    </source>
</evidence>
<dbReference type="InterPro" id="IPR008271">
    <property type="entry name" value="Ser/Thr_kinase_AS"/>
</dbReference>
<dbReference type="GO" id="GO:0004674">
    <property type="term" value="F:protein serine/threonine kinase activity"/>
    <property type="evidence" value="ECO:0007669"/>
    <property type="project" value="UniProtKB-KW"/>
</dbReference>
<feature type="region of interest" description="Disordered" evidence="14">
    <location>
        <begin position="394"/>
        <end position="437"/>
    </location>
</feature>
<dbReference type="GO" id="GO:0030247">
    <property type="term" value="F:polysaccharide binding"/>
    <property type="evidence" value="ECO:0007669"/>
    <property type="project" value="InterPro"/>
</dbReference>
<evidence type="ECO:0000256" key="12">
    <source>
        <dbReference type="PROSITE-ProRule" id="PRU10141"/>
    </source>
</evidence>
<evidence type="ECO:0000256" key="2">
    <source>
        <dbReference type="ARBA" id="ARBA00022527"/>
    </source>
</evidence>
<dbReference type="Gene3D" id="1.10.510.10">
    <property type="entry name" value="Transferase(Phosphotransferase) domain 1"/>
    <property type="match status" value="2"/>
</dbReference>
<feature type="compositionally biased region" description="Low complexity" evidence="14">
    <location>
        <begin position="414"/>
        <end position="426"/>
    </location>
</feature>
<evidence type="ECO:0000256" key="10">
    <source>
        <dbReference type="ARBA" id="ARBA00023136"/>
    </source>
</evidence>
<feature type="binding site" evidence="12">
    <location>
        <position position="225"/>
    </location>
    <ligand>
        <name>ATP</name>
        <dbReference type="ChEBI" id="CHEBI:30616"/>
    </ligand>
</feature>
<evidence type="ECO:0000256" key="14">
    <source>
        <dbReference type="SAM" id="MobiDB-lite"/>
    </source>
</evidence>
<evidence type="ECO:0000256" key="6">
    <source>
        <dbReference type="ARBA" id="ARBA00022741"/>
    </source>
</evidence>
<evidence type="ECO:0000256" key="11">
    <source>
        <dbReference type="ARBA" id="ARBA00023180"/>
    </source>
</evidence>
<evidence type="ECO:0000259" key="16">
    <source>
        <dbReference type="PROSITE" id="PS50011"/>
    </source>
</evidence>
<evidence type="ECO:0000256" key="3">
    <source>
        <dbReference type="ARBA" id="ARBA00022679"/>
    </source>
</evidence>
<evidence type="ECO:0000256" key="1">
    <source>
        <dbReference type="ARBA" id="ARBA00004479"/>
    </source>
</evidence>
<dbReference type="InterPro" id="IPR017441">
    <property type="entry name" value="Protein_kinase_ATP_BS"/>
</dbReference>
<dbReference type="InterPro" id="IPR011009">
    <property type="entry name" value="Kinase-like_dom_sf"/>
</dbReference>
<comment type="subcellular location">
    <subcellularLocation>
        <location evidence="1">Membrane</location>
        <topology evidence="1">Single-pass type I membrane protein</topology>
    </subcellularLocation>
</comment>
<dbReference type="EMBL" id="JAAIUW010000009">
    <property type="protein sequence ID" value="KAF7816707.1"/>
    <property type="molecule type" value="Genomic_DNA"/>
</dbReference>
<keyword evidence="3" id="KW-0808">Transferase</keyword>
<keyword evidence="10" id="KW-0472">Membrane</keyword>
<gene>
    <name evidence="17" type="ORF">G2W53_030676</name>
</gene>
<feature type="chain" id="PRO_5033033752" evidence="15">
    <location>
        <begin position="22"/>
        <end position="468"/>
    </location>
</feature>
<reference evidence="17" key="1">
    <citation type="submission" date="2020-09" db="EMBL/GenBank/DDBJ databases">
        <title>Genome-Enabled Discovery of Anthraquinone Biosynthesis in Senna tora.</title>
        <authorList>
            <person name="Kang S.-H."/>
            <person name="Pandey R.P."/>
            <person name="Lee C.-M."/>
            <person name="Sim J.-S."/>
            <person name="Jeong J.-T."/>
            <person name="Choi B.-S."/>
            <person name="Jung M."/>
            <person name="Ginzburg D."/>
            <person name="Zhao K."/>
            <person name="Won S.Y."/>
            <person name="Oh T.-J."/>
            <person name="Yu Y."/>
            <person name="Kim N.-H."/>
            <person name="Lee O.R."/>
            <person name="Lee T.-H."/>
            <person name="Bashyal P."/>
            <person name="Kim T.-S."/>
            <person name="Lee W.-H."/>
            <person name="Kawkins C."/>
            <person name="Kim C.-K."/>
            <person name="Kim J.S."/>
            <person name="Ahn B.O."/>
            <person name="Rhee S.Y."/>
            <person name="Sohng J.K."/>
        </authorList>
    </citation>
    <scope>NUCLEOTIDE SEQUENCE</scope>
    <source>
        <tissue evidence="17">Leaf</tissue>
    </source>
</reference>
<dbReference type="Pfam" id="PF13947">
    <property type="entry name" value="GUB_WAK_bind"/>
    <property type="match status" value="1"/>
</dbReference>
<dbReference type="PROSITE" id="PS00107">
    <property type="entry name" value="PROTEIN_KINASE_ATP"/>
    <property type="match status" value="1"/>
</dbReference>
<dbReference type="Gene3D" id="3.30.200.20">
    <property type="entry name" value="Phosphorylase Kinase, domain 1"/>
    <property type="match status" value="1"/>
</dbReference>
<evidence type="ECO:0000256" key="13">
    <source>
        <dbReference type="RuleBase" id="RU000304"/>
    </source>
</evidence>
<evidence type="ECO:0000256" key="9">
    <source>
        <dbReference type="ARBA" id="ARBA00022989"/>
    </source>
</evidence>
<evidence type="ECO:0000256" key="5">
    <source>
        <dbReference type="ARBA" id="ARBA00022729"/>
    </source>
</evidence>
<organism evidence="17 18">
    <name type="scientific">Senna tora</name>
    <dbReference type="NCBI Taxonomy" id="362788"/>
    <lineage>
        <taxon>Eukaryota</taxon>
        <taxon>Viridiplantae</taxon>
        <taxon>Streptophyta</taxon>
        <taxon>Embryophyta</taxon>
        <taxon>Tracheophyta</taxon>
        <taxon>Spermatophyta</taxon>
        <taxon>Magnoliopsida</taxon>
        <taxon>eudicotyledons</taxon>
        <taxon>Gunneridae</taxon>
        <taxon>Pentapetalae</taxon>
        <taxon>rosids</taxon>
        <taxon>fabids</taxon>
        <taxon>Fabales</taxon>
        <taxon>Fabaceae</taxon>
        <taxon>Caesalpinioideae</taxon>
        <taxon>Cassia clade</taxon>
        <taxon>Senna</taxon>
    </lineage>
</organism>
<keyword evidence="5 15" id="KW-0732">Signal</keyword>
<evidence type="ECO:0000256" key="15">
    <source>
        <dbReference type="SAM" id="SignalP"/>
    </source>
</evidence>
<protein>
    <submittedName>
        <fullName evidence="17">Rust resistance kinase Lr10-like</fullName>
    </submittedName>
</protein>
<keyword evidence="6 12" id="KW-0547">Nucleotide-binding</keyword>
<dbReference type="FunFam" id="3.30.200.20:FF:000178">
    <property type="entry name" value="serine/threonine-protein kinase PBS1-like"/>
    <property type="match status" value="1"/>
</dbReference>
<keyword evidence="18" id="KW-1185">Reference proteome</keyword>
<dbReference type="Pfam" id="PF07714">
    <property type="entry name" value="PK_Tyr_Ser-Thr"/>
    <property type="match status" value="1"/>
</dbReference>
<feature type="signal peptide" evidence="15">
    <location>
        <begin position="1"/>
        <end position="21"/>
    </location>
</feature>
<comment type="caution">
    <text evidence="17">The sequence shown here is derived from an EMBL/GenBank/DDBJ whole genome shotgun (WGS) entry which is preliminary data.</text>
</comment>
<keyword evidence="4" id="KW-0812">Transmembrane</keyword>
<dbReference type="InterPro" id="IPR001245">
    <property type="entry name" value="Ser-Thr/Tyr_kinase_cat_dom"/>
</dbReference>
<dbReference type="SUPFAM" id="SSF56112">
    <property type="entry name" value="Protein kinase-like (PK-like)"/>
    <property type="match status" value="1"/>
</dbReference>
<dbReference type="GO" id="GO:0016020">
    <property type="term" value="C:membrane"/>
    <property type="evidence" value="ECO:0007669"/>
    <property type="project" value="UniProtKB-SubCell"/>
</dbReference>
<dbReference type="PANTHER" id="PTHR27009">
    <property type="entry name" value="RUST RESISTANCE KINASE LR10-RELATED"/>
    <property type="match status" value="1"/>
</dbReference>
<accession>A0A834T9H7</accession>
<keyword evidence="2 13" id="KW-0723">Serine/threonine-protein kinase</keyword>
<feature type="domain" description="Protein kinase" evidence="16">
    <location>
        <begin position="197"/>
        <end position="468"/>
    </location>
</feature>
<evidence type="ECO:0000313" key="18">
    <source>
        <dbReference type="Proteomes" id="UP000634136"/>
    </source>
</evidence>
<comment type="similarity">
    <text evidence="13">Belongs to the protein kinase superfamily.</text>
</comment>
<keyword evidence="11" id="KW-0325">Glycoprotein</keyword>
<keyword evidence="8 12" id="KW-0067">ATP-binding</keyword>
<dbReference type="PROSITE" id="PS50011">
    <property type="entry name" value="PROTEIN_KINASE_DOM"/>
    <property type="match status" value="1"/>
</dbReference>
<evidence type="ECO:0000256" key="8">
    <source>
        <dbReference type="ARBA" id="ARBA00022840"/>
    </source>
</evidence>
<name>A0A834T9H7_9FABA</name>
<proteinExistence type="inferred from homology"/>